<reference evidence="2" key="1">
    <citation type="submission" date="2016-10" db="EMBL/GenBank/DDBJ databases">
        <authorList>
            <person name="Varghese N."/>
            <person name="Submissions S."/>
        </authorList>
    </citation>
    <scope>NUCLEOTIDE SEQUENCE [LARGE SCALE GENOMIC DNA]</scope>
    <source>
        <strain evidence="2">UNC178MFTsu3.1</strain>
    </source>
</reference>
<accession>A0A1I1ZVZ4</accession>
<dbReference type="AlphaFoldDB" id="A0A1I1ZVZ4"/>
<dbReference type="RefSeq" id="WP_026636572.1">
    <property type="nucleotide sequence ID" value="NZ_FONH01000002.1"/>
</dbReference>
<evidence type="ECO:0000313" key="2">
    <source>
        <dbReference type="Proteomes" id="UP000199477"/>
    </source>
</evidence>
<sequence length="69" mass="7734">MKELKGDYKGFQYDISFVGNAEQTVCVFAIRFGEDIVDIRSEMFLGLPAGADGEQAIRQRIHDHIDSLA</sequence>
<gene>
    <name evidence="1" type="ORF">SAMN02799615_00833</name>
</gene>
<protein>
    <submittedName>
        <fullName evidence="1">Uncharacterized protein</fullName>
    </submittedName>
</protein>
<dbReference type="EMBL" id="FONH01000002">
    <property type="protein sequence ID" value="SFE35871.1"/>
    <property type="molecule type" value="Genomic_DNA"/>
</dbReference>
<name>A0A1I1ZVZ4_9GAMM</name>
<keyword evidence="2" id="KW-1185">Reference proteome</keyword>
<dbReference type="Proteomes" id="UP000199477">
    <property type="component" value="Unassembled WGS sequence"/>
</dbReference>
<organism evidence="1 2">
    <name type="scientific">Dyella marensis</name>
    <dbReference type="NCBI Taxonomy" id="500610"/>
    <lineage>
        <taxon>Bacteria</taxon>
        <taxon>Pseudomonadati</taxon>
        <taxon>Pseudomonadota</taxon>
        <taxon>Gammaproteobacteria</taxon>
        <taxon>Lysobacterales</taxon>
        <taxon>Rhodanobacteraceae</taxon>
        <taxon>Dyella</taxon>
    </lineage>
</organism>
<evidence type="ECO:0000313" key="1">
    <source>
        <dbReference type="EMBL" id="SFE35871.1"/>
    </source>
</evidence>
<proteinExistence type="predicted"/>